<dbReference type="EMBL" id="AZST01001820">
    <property type="protein sequence ID" value="KEP45433.1"/>
    <property type="molecule type" value="Genomic_DNA"/>
</dbReference>
<sequence length="209" mass="23704">MEHRNIHQLMGVIVFKDQYLGMVSEWMENGHLHKYLENHPDADRYQLCIDVASGLEYMHSRSTVHGDLKAMNVLVSSDGIARISDFDFSVMSEASSLMFSESSNTRSGSIRWVAPEMLVDETPKRTKESDVYALGMVGIEIFTGEVPYPQCRMDFSVITTVTRGTLPTRPTDRLKNDKQGNLVWKLMLKCWSRDVSKRPSAGQVVKAVR</sequence>
<feature type="domain" description="Protein kinase" evidence="1">
    <location>
        <begin position="1"/>
        <end position="209"/>
    </location>
</feature>
<dbReference type="SMART" id="SM00220">
    <property type="entry name" value="S_TKc"/>
    <property type="match status" value="1"/>
</dbReference>
<dbReference type="AlphaFoldDB" id="A0A074RL20"/>
<evidence type="ECO:0000259" key="1">
    <source>
        <dbReference type="PROSITE" id="PS50011"/>
    </source>
</evidence>
<keyword evidence="2" id="KW-0418">Kinase</keyword>
<keyword evidence="2" id="KW-0808">Transferase</keyword>
<evidence type="ECO:0000313" key="3">
    <source>
        <dbReference type="Proteomes" id="UP000027456"/>
    </source>
</evidence>
<accession>A0A074RL20</accession>
<dbReference type="PANTHER" id="PTHR44329">
    <property type="entry name" value="SERINE/THREONINE-PROTEIN KINASE TNNI3K-RELATED"/>
    <property type="match status" value="1"/>
</dbReference>
<dbReference type="OrthoDB" id="26722at2759"/>
<dbReference type="InterPro" id="IPR011009">
    <property type="entry name" value="Kinase-like_dom_sf"/>
</dbReference>
<dbReference type="InterPro" id="IPR051681">
    <property type="entry name" value="Ser/Thr_Kinases-Pseudokinases"/>
</dbReference>
<dbReference type="HOGENOM" id="CLU_000288_7_18_1"/>
<protein>
    <submittedName>
        <fullName evidence="2">Tyrosine kinase family catalytic domain protein</fullName>
    </submittedName>
</protein>
<dbReference type="InterPro" id="IPR001245">
    <property type="entry name" value="Ser-Thr/Tyr_kinase_cat_dom"/>
</dbReference>
<dbReference type="Gene3D" id="1.10.510.10">
    <property type="entry name" value="Transferase(Phosphotransferase) domain 1"/>
    <property type="match status" value="1"/>
</dbReference>
<comment type="caution">
    <text evidence="2">The sequence shown here is derived from an EMBL/GenBank/DDBJ whole genome shotgun (WGS) entry which is preliminary data.</text>
</comment>
<dbReference type="GO" id="GO:0004674">
    <property type="term" value="F:protein serine/threonine kinase activity"/>
    <property type="evidence" value="ECO:0007669"/>
    <property type="project" value="TreeGrafter"/>
</dbReference>
<dbReference type="Proteomes" id="UP000027456">
    <property type="component" value="Unassembled WGS sequence"/>
</dbReference>
<organism evidence="2 3">
    <name type="scientific">Rhizoctonia solani 123E</name>
    <dbReference type="NCBI Taxonomy" id="1423351"/>
    <lineage>
        <taxon>Eukaryota</taxon>
        <taxon>Fungi</taxon>
        <taxon>Dikarya</taxon>
        <taxon>Basidiomycota</taxon>
        <taxon>Agaricomycotina</taxon>
        <taxon>Agaricomycetes</taxon>
        <taxon>Cantharellales</taxon>
        <taxon>Ceratobasidiaceae</taxon>
        <taxon>Rhizoctonia</taxon>
    </lineage>
</organism>
<dbReference type="SUPFAM" id="SSF56112">
    <property type="entry name" value="Protein kinase-like (PK-like)"/>
    <property type="match status" value="1"/>
</dbReference>
<dbReference type="PRINTS" id="PR00109">
    <property type="entry name" value="TYRKINASE"/>
</dbReference>
<keyword evidence="3" id="KW-1185">Reference proteome</keyword>
<name>A0A074RL20_9AGAM</name>
<reference evidence="2 3" key="1">
    <citation type="submission" date="2013-12" db="EMBL/GenBank/DDBJ databases">
        <authorList>
            <person name="Cubeta M."/>
            <person name="Pakala S."/>
            <person name="Fedorova N."/>
            <person name="Thomas E."/>
            <person name="Dean R."/>
            <person name="Jabaji S."/>
            <person name="Neate S."/>
            <person name="Toda T."/>
            <person name="Tavantzis S."/>
            <person name="Vilgalys R."/>
            <person name="Bharathan N."/>
            <person name="Pakala S."/>
            <person name="Losada L.S."/>
            <person name="Zafar N."/>
            <person name="Nierman W."/>
        </authorList>
    </citation>
    <scope>NUCLEOTIDE SEQUENCE [LARGE SCALE GENOMIC DNA]</scope>
    <source>
        <strain evidence="2 3">123E</strain>
    </source>
</reference>
<gene>
    <name evidence="2" type="ORF">V565_274720</name>
</gene>
<dbReference type="STRING" id="1423351.A0A074RL20"/>
<proteinExistence type="predicted"/>
<dbReference type="GO" id="GO:0005524">
    <property type="term" value="F:ATP binding"/>
    <property type="evidence" value="ECO:0007669"/>
    <property type="project" value="InterPro"/>
</dbReference>
<dbReference type="InterPro" id="IPR000719">
    <property type="entry name" value="Prot_kinase_dom"/>
</dbReference>
<dbReference type="Pfam" id="PF07714">
    <property type="entry name" value="PK_Tyr_Ser-Thr"/>
    <property type="match status" value="1"/>
</dbReference>
<dbReference type="PROSITE" id="PS50011">
    <property type="entry name" value="PROTEIN_KINASE_DOM"/>
    <property type="match status" value="1"/>
</dbReference>
<feature type="non-terminal residue" evidence="2">
    <location>
        <position position="209"/>
    </location>
</feature>
<evidence type="ECO:0000313" key="2">
    <source>
        <dbReference type="EMBL" id="KEP45433.1"/>
    </source>
</evidence>